<protein>
    <recommendedName>
        <fullName evidence="4">C2H2-type domain-containing protein</fullName>
    </recommendedName>
</protein>
<keyword evidence="2" id="KW-0175">Coiled coil</keyword>
<feature type="domain" description="C2H2-type" evidence="4">
    <location>
        <begin position="552"/>
        <end position="580"/>
    </location>
</feature>
<feature type="region of interest" description="Disordered" evidence="3">
    <location>
        <begin position="314"/>
        <end position="439"/>
    </location>
</feature>
<keyword evidence="6" id="KW-1185">Reference proteome</keyword>
<feature type="compositionally biased region" description="Polar residues" evidence="3">
    <location>
        <begin position="142"/>
        <end position="167"/>
    </location>
</feature>
<evidence type="ECO:0000256" key="3">
    <source>
        <dbReference type="SAM" id="MobiDB-lite"/>
    </source>
</evidence>
<keyword evidence="1" id="KW-0479">Metal-binding</keyword>
<proteinExistence type="predicted"/>
<dbReference type="Proteomes" id="UP001595075">
    <property type="component" value="Unassembled WGS sequence"/>
</dbReference>
<evidence type="ECO:0000256" key="1">
    <source>
        <dbReference type="PROSITE-ProRule" id="PRU00042"/>
    </source>
</evidence>
<sequence>MEILTALCIKCDAELGQFRNSWNGIGNSYHSPVYPPVSTRGLEATGDIYNGAKDSHIEHSLLQDIACVSCQNVVGLRCDSAPEGHLLKENQLILRLTAMSIVTEEDGQSAKISILKSYPLSIASGKMPSGSRRGGTVRPHARSSSGTPVRTPNDIISNTPRPDSRQSVPPPSLVKAEVTKFKLWAEGAISSQQKNIDRISGTVDRLEQSMKLFKDFMSEVRLELASVKQHSNSMYEEDLSVLRNDIVELRQQVEESEQVISKVSDEISDRHFTAIAQDAEQTGQKANEIEELKTELPKMRKRVEFLEGAKHSDDMRVAVPSRELRSTSGTHKRKQYQMDELRSPSESSQMGPPQKRRKLSLTTNGKSFRDPIIEIDSSEDDSYSPLRNRSHKQATRDTPSPAASALVLGESSRNNQPPTSIHTPSTTSGYSSIQRPGSSRVEVRIPYSAAYALSIQQQVIRVRDSNGVLLLPNGKVDKRSLRAKGAKAGTENTVPKVNNDGDNKEGGNEANKSFKCGGCKEEFGSLGDLDTHHSNSSGACSSADGDIVPRIFQCEKCKKVYSSYQGLGYHLKHSDCNPTPEPHASSMVPTKCNTCHRDLKNMFAFYAVSDRALHKLATETKG</sequence>
<evidence type="ECO:0000313" key="6">
    <source>
        <dbReference type="Proteomes" id="UP001595075"/>
    </source>
</evidence>
<organism evidence="5 6">
    <name type="scientific">Oculimacula yallundae</name>
    <dbReference type="NCBI Taxonomy" id="86028"/>
    <lineage>
        <taxon>Eukaryota</taxon>
        <taxon>Fungi</taxon>
        <taxon>Dikarya</taxon>
        <taxon>Ascomycota</taxon>
        <taxon>Pezizomycotina</taxon>
        <taxon>Leotiomycetes</taxon>
        <taxon>Helotiales</taxon>
        <taxon>Ploettnerulaceae</taxon>
        <taxon>Oculimacula</taxon>
    </lineage>
</organism>
<dbReference type="Gene3D" id="3.30.160.60">
    <property type="entry name" value="Classic Zinc Finger"/>
    <property type="match status" value="1"/>
</dbReference>
<name>A0ABR4CM73_9HELO</name>
<evidence type="ECO:0000256" key="2">
    <source>
        <dbReference type="SAM" id="Coils"/>
    </source>
</evidence>
<feature type="coiled-coil region" evidence="2">
    <location>
        <begin position="232"/>
        <end position="309"/>
    </location>
</feature>
<keyword evidence="1" id="KW-0862">Zinc</keyword>
<accession>A0ABR4CM73</accession>
<dbReference type="PROSITE" id="PS50157">
    <property type="entry name" value="ZINC_FINGER_C2H2_2"/>
    <property type="match status" value="1"/>
</dbReference>
<reference evidence="5 6" key="1">
    <citation type="journal article" date="2024" name="Commun. Biol.">
        <title>Comparative genomic analysis of thermophilic fungi reveals convergent evolutionary adaptations and gene losses.</title>
        <authorList>
            <person name="Steindorff A.S."/>
            <person name="Aguilar-Pontes M.V."/>
            <person name="Robinson A.J."/>
            <person name="Andreopoulos B."/>
            <person name="LaButti K."/>
            <person name="Kuo A."/>
            <person name="Mondo S."/>
            <person name="Riley R."/>
            <person name="Otillar R."/>
            <person name="Haridas S."/>
            <person name="Lipzen A."/>
            <person name="Grimwood J."/>
            <person name="Schmutz J."/>
            <person name="Clum A."/>
            <person name="Reid I.D."/>
            <person name="Moisan M.C."/>
            <person name="Butler G."/>
            <person name="Nguyen T.T.M."/>
            <person name="Dewar K."/>
            <person name="Conant G."/>
            <person name="Drula E."/>
            <person name="Henrissat B."/>
            <person name="Hansel C."/>
            <person name="Singer S."/>
            <person name="Hutchinson M.I."/>
            <person name="de Vries R.P."/>
            <person name="Natvig D.O."/>
            <person name="Powell A.J."/>
            <person name="Tsang A."/>
            <person name="Grigoriev I.V."/>
        </authorList>
    </citation>
    <scope>NUCLEOTIDE SEQUENCE [LARGE SCALE GENOMIC DNA]</scope>
    <source>
        <strain evidence="5 6">CBS 494.80</strain>
    </source>
</reference>
<feature type="compositionally biased region" description="Low complexity" evidence="3">
    <location>
        <begin position="417"/>
        <end position="428"/>
    </location>
</feature>
<evidence type="ECO:0000259" key="4">
    <source>
        <dbReference type="PROSITE" id="PS50157"/>
    </source>
</evidence>
<comment type="caution">
    <text evidence="5">The sequence shown here is derived from an EMBL/GenBank/DDBJ whole genome shotgun (WGS) entry which is preliminary data.</text>
</comment>
<evidence type="ECO:0000313" key="5">
    <source>
        <dbReference type="EMBL" id="KAL2070915.1"/>
    </source>
</evidence>
<feature type="region of interest" description="Disordered" evidence="3">
    <location>
        <begin position="483"/>
        <end position="506"/>
    </location>
</feature>
<gene>
    <name evidence="5" type="ORF">VTL71DRAFT_13941</name>
</gene>
<feature type="region of interest" description="Disordered" evidence="3">
    <location>
        <begin position="125"/>
        <end position="172"/>
    </location>
</feature>
<dbReference type="EMBL" id="JAZHXI010000006">
    <property type="protein sequence ID" value="KAL2070915.1"/>
    <property type="molecule type" value="Genomic_DNA"/>
</dbReference>
<keyword evidence="1" id="KW-0863">Zinc-finger</keyword>
<dbReference type="InterPro" id="IPR013087">
    <property type="entry name" value="Znf_C2H2_type"/>
</dbReference>